<keyword evidence="1" id="KW-1133">Transmembrane helix</keyword>
<dbReference type="EMBL" id="JACJSI010000378">
    <property type="protein sequence ID" value="MBD2536046.1"/>
    <property type="molecule type" value="Genomic_DNA"/>
</dbReference>
<sequence length="60" mass="6615">MNGYLQVMWAEVVRERSAFNSLQRVIITAFAILGMIAFFNGAFRSVKPSAAANPPAAQQR</sequence>
<proteinExistence type="predicted"/>
<keyword evidence="3" id="KW-1185">Reference proteome</keyword>
<feature type="transmembrane region" description="Helical" evidence="1">
    <location>
        <begin position="25"/>
        <end position="43"/>
    </location>
</feature>
<name>A0ABR8E396_9NOSO</name>
<organism evidence="2 3">
    <name type="scientific">Nostoc flagelliforme FACHB-838</name>
    <dbReference type="NCBI Taxonomy" id="2692904"/>
    <lineage>
        <taxon>Bacteria</taxon>
        <taxon>Bacillati</taxon>
        <taxon>Cyanobacteriota</taxon>
        <taxon>Cyanophyceae</taxon>
        <taxon>Nostocales</taxon>
        <taxon>Nostocaceae</taxon>
        <taxon>Nostoc</taxon>
    </lineage>
</organism>
<evidence type="ECO:0000256" key="1">
    <source>
        <dbReference type="SAM" id="Phobius"/>
    </source>
</evidence>
<keyword evidence="1" id="KW-0812">Transmembrane</keyword>
<evidence type="ECO:0000313" key="2">
    <source>
        <dbReference type="EMBL" id="MBD2536046.1"/>
    </source>
</evidence>
<dbReference type="Proteomes" id="UP000623440">
    <property type="component" value="Unassembled WGS sequence"/>
</dbReference>
<gene>
    <name evidence="2" type="ORF">H6G97_44705</name>
</gene>
<keyword evidence="1" id="KW-0472">Membrane</keyword>
<dbReference type="RefSeq" id="WP_190946816.1">
    <property type="nucleotide sequence ID" value="NZ_JACJSI010000378.1"/>
</dbReference>
<comment type="caution">
    <text evidence="2">The sequence shown here is derived from an EMBL/GenBank/DDBJ whole genome shotgun (WGS) entry which is preliminary data.</text>
</comment>
<accession>A0ABR8E396</accession>
<protein>
    <submittedName>
        <fullName evidence="2">Uncharacterized protein</fullName>
    </submittedName>
</protein>
<evidence type="ECO:0000313" key="3">
    <source>
        <dbReference type="Proteomes" id="UP000623440"/>
    </source>
</evidence>
<reference evidence="2 3" key="1">
    <citation type="journal article" date="2020" name="ISME J.">
        <title>Comparative genomics reveals insights into cyanobacterial evolution and habitat adaptation.</title>
        <authorList>
            <person name="Chen M.Y."/>
            <person name="Teng W.K."/>
            <person name="Zhao L."/>
            <person name="Hu C.X."/>
            <person name="Zhou Y.K."/>
            <person name="Han B.P."/>
            <person name="Song L.R."/>
            <person name="Shu W.S."/>
        </authorList>
    </citation>
    <scope>NUCLEOTIDE SEQUENCE [LARGE SCALE GENOMIC DNA]</scope>
    <source>
        <strain evidence="2 3">FACHB-838</strain>
    </source>
</reference>